<keyword evidence="6" id="KW-1185">Reference proteome</keyword>
<evidence type="ECO:0000259" key="4">
    <source>
        <dbReference type="Pfam" id="PF02463"/>
    </source>
</evidence>
<dbReference type="RefSeq" id="WP_137275281.1">
    <property type="nucleotide sequence ID" value="NZ_QKNX01000001.1"/>
</dbReference>
<dbReference type="Pfam" id="PF02463">
    <property type="entry name" value="SMC_N"/>
    <property type="match status" value="1"/>
</dbReference>
<dbReference type="InterPro" id="IPR003395">
    <property type="entry name" value="RecF/RecN/SMC_N"/>
</dbReference>
<dbReference type="Proteomes" id="UP000308037">
    <property type="component" value="Unassembled WGS sequence"/>
</dbReference>
<reference evidence="5 6" key="1">
    <citation type="submission" date="2019-04" db="EMBL/GenBank/DDBJ databases">
        <title>Natronomonas sp. F20-122 a newhaloarchaeon isolated from a saline saltern of Isla Bacuta, Huelva, Spain.</title>
        <authorList>
            <person name="Duran-Viseras A."/>
            <person name="Sanchez-Porro C."/>
            <person name="Ventosa A."/>
        </authorList>
    </citation>
    <scope>NUCLEOTIDE SEQUENCE [LARGE SCALE GENOMIC DNA]</scope>
    <source>
        <strain evidence="5 6">F20-122</strain>
    </source>
</reference>
<evidence type="ECO:0000313" key="6">
    <source>
        <dbReference type="Proteomes" id="UP000308037"/>
    </source>
</evidence>
<protein>
    <recommendedName>
        <fullName evidence="4">RecF/RecN/SMC N-terminal domain-containing protein</fullName>
    </recommendedName>
</protein>
<accession>A0A4U5JI18</accession>
<dbReference type="SUPFAM" id="SSF52540">
    <property type="entry name" value="P-loop containing nucleoside triphosphate hydrolases"/>
    <property type="match status" value="1"/>
</dbReference>
<evidence type="ECO:0000256" key="1">
    <source>
        <dbReference type="ARBA" id="ARBA00023054"/>
    </source>
</evidence>
<dbReference type="EMBL" id="QKNX01000001">
    <property type="protein sequence ID" value="TKR27981.1"/>
    <property type="molecule type" value="Genomic_DNA"/>
</dbReference>
<dbReference type="Gene3D" id="3.40.50.300">
    <property type="entry name" value="P-loop containing nucleotide triphosphate hydrolases"/>
    <property type="match status" value="2"/>
</dbReference>
<comment type="caution">
    <text evidence="5">The sequence shown here is derived from an EMBL/GenBank/DDBJ whole genome shotgun (WGS) entry which is preliminary data.</text>
</comment>
<dbReference type="PANTHER" id="PTHR32114">
    <property type="entry name" value="ABC TRANSPORTER ABCH.3"/>
    <property type="match status" value="1"/>
</dbReference>
<keyword evidence="1 3" id="KW-0175">Coiled coil</keyword>
<dbReference type="PANTHER" id="PTHR32114:SF2">
    <property type="entry name" value="ABC TRANSPORTER ABCH.3"/>
    <property type="match status" value="1"/>
</dbReference>
<evidence type="ECO:0000256" key="2">
    <source>
        <dbReference type="ARBA" id="ARBA00049666"/>
    </source>
</evidence>
<dbReference type="OrthoDB" id="25344at2157"/>
<comment type="similarity">
    <text evidence="2">Belongs to the Sph1/Sph2 family.</text>
</comment>
<name>A0A4U5JI18_9EURY</name>
<gene>
    <name evidence="5" type="ORF">DM868_02560</name>
</gene>
<organism evidence="5 6">
    <name type="scientific">Natronomonas salsuginis</name>
    <dbReference type="NCBI Taxonomy" id="2217661"/>
    <lineage>
        <taxon>Archaea</taxon>
        <taxon>Methanobacteriati</taxon>
        <taxon>Methanobacteriota</taxon>
        <taxon>Stenosarchaea group</taxon>
        <taxon>Halobacteria</taxon>
        <taxon>Halobacteriales</taxon>
        <taxon>Natronomonadaceae</taxon>
        <taxon>Natronomonas</taxon>
    </lineage>
</organism>
<sequence length="824" mass="92898">MRIESLTISNFRGINGEFTLDPERENVVLVGPNGSGKSSVIAAIDFLLTGSIRELSGEGSQSLTERRHAPHIDADPEEAWVEAEIAVNGDRGTIRRSVEGRTDPSIEDDTGDLESVFESVESAADRGLHLLSRDEILDFITAKEGDRSESIRSLLNLRNIKDRRLALGNAADHFDSEASRLEREAKSRRDGLYSALEVDQDSGAVLLEKVNELRECLNGNTIDELEEEFDRGIESPSRRVVASPLLRTDGRQRIDELQEWFGSGAEEFLEAAESFLESCREIEADEDVLRDLERQQLIELGKDAIDPEAGRCPLCWKDWDPGELNEFLSDRIDQAEELQSKLKALEEEQEGVQQLLTDVRVTAESLRETLSDVDGFNSGSLTAFVESLEEWEEEYNNGALSPPQQANLTDDEREALVQPEQVEAMLADLEEHIADGPVLDELEEAWQTLQAAQERYDEMISLSRRAGESRRVASDMESVHEQFISARDSVLNAIYDEIEDQFETYYTAIHGDESDFDVGLDPTETGLDMQVDFYDRGRHPPHALHSEGHQDSMGICLYFALFDWLQDQEELSVMMLDDVVMSIDAEHRRPLARLLASEIAGEDCQMFITTHDDLWHRHLRSSGVVTSDNAIQLSGWDIVEGPQTLGRPEMEWETIEAELGDGNVSIAAHQTRRMAEWFLREVCDRIDAKVPFKANSRWTLGDFQQGVISRYKSLVREAKAAEQSWGRDIAHFEDLDDEMTNIADRIATDGTALNPNIHWNESDRDFANCTPAELEPAVTVYRDLFNLLWCEDCNSCISTVQEGNSDVSVRCNCSSINWNLNRAD</sequence>
<evidence type="ECO:0000313" key="5">
    <source>
        <dbReference type="EMBL" id="TKR27981.1"/>
    </source>
</evidence>
<dbReference type="InterPro" id="IPR027417">
    <property type="entry name" value="P-loop_NTPase"/>
</dbReference>
<evidence type="ECO:0000256" key="3">
    <source>
        <dbReference type="SAM" id="Coils"/>
    </source>
</evidence>
<dbReference type="AlphaFoldDB" id="A0A4U5JI18"/>
<proteinExistence type="inferred from homology"/>
<feature type="coiled-coil region" evidence="3">
    <location>
        <begin position="325"/>
        <end position="355"/>
    </location>
</feature>
<feature type="domain" description="RecF/RecN/SMC N-terminal" evidence="4">
    <location>
        <begin position="3"/>
        <end position="614"/>
    </location>
</feature>